<evidence type="ECO:0000313" key="4">
    <source>
        <dbReference type="WBParaSite" id="SPAL_0001111800.1"/>
    </source>
</evidence>
<dbReference type="STRING" id="174720.A0A0N5BZC5"/>
<organism evidence="3 4">
    <name type="scientific">Strongyloides papillosus</name>
    <name type="common">Intestinal threadworm</name>
    <dbReference type="NCBI Taxonomy" id="174720"/>
    <lineage>
        <taxon>Eukaryota</taxon>
        <taxon>Metazoa</taxon>
        <taxon>Ecdysozoa</taxon>
        <taxon>Nematoda</taxon>
        <taxon>Chromadorea</taxon>
        <taxon>Rhabditida</taxon>
        <taxon>Tylenchina</taxon>
        <taxon>Panagrolaimomorpha</taxon>
        <taxon>Strongyloidoidea</taxon>
        <taxon>Strongyloididae</taxon>
        <taxon>Strongyloides</taxon>
    </lineage>
</organism>
<dbReference type="AlphaFoldDB" id="A0A0N5BZC5"/>
<name>A0A0N5BZC5_STREA</name>
<dbReference type="Proteomes" id="UP000046392">
    <property type="component" value="Unplaced"/>
</dbReference>
<dbReference type="GO" id="GO:0030163">
    <property type="term" value="P:protein catabolic process"/>
    <property type="evidence" value="ECO:0007669"/>
    <property type="project" value="UniProtKB-ARBA"/>
</dbReference>
<dbReference type="Gene3D" id="2.60.210.10">
    <property type="entry name" value="Apoptosis, Tumor Necrosis Factor Receptor Associated Protein 2, Chain A"/>
    <property type="match status" value="1"/>
</dbReference>
<evidence type="ECO:0000259" key="1">
    <source>
        <dbReference type="PROSITE" id="PS50097"/>
    </source>
</evidence>
<dbReference type="Pfam" id="PF22486">
    <property type="entry name" value="MATH_2"/>
    <property type="match status" value="1"/>
</dbReference>
<dbReference type="Pfam" id="PF00651">
    <property type="entry name" value="BTB"/>
    <property type="match status" value="1"/>
</dbReference>
<dbReference type="SUPFAM" id="SSF49599">
    <property type="entry name" value="TRAF domain-like"/>
    <property type="match status" value="1"/>
</dbReference>
<dbReference type="InterPro" id="IPR011333">
    <property type="entry name" value="SKP1/BTB/POZ_sf"/>
</dbReference>
<accession>A0A0N5BZC5</accession>
<evidence type="ECO:0000259" key="2">
    <source>
        <dbReference type="PROSITE" id="PS50144"/>
    </source>
</evidence>
<reference evidence="4" key="1">
    <citation type="submission" date="2017-02" db="UniProtKB">
        <authorList>
            <consortium name="WormBaseParasite"/>
        </authorList>
    </citation>
    <scope>IDENTIFICATION</scope>
</reference>
<dbReference type="Gene3D" id="3.30.710.10">
    <property type="entry name" value="Potassium Channel Kv1.1, Chain A"/>
    <property type="match status" value="1"/>
</dbReference>
<dbReference type="InterPro" id="IPR000210">
    <property type="entry name" value="BTB/POZ_dom"/>
</dbReference>
<dbReference type="PROSITE" id="PS50097">
    <property type="entry name" value="BTB"/>
    <property type="match status" value="1"/>
</dbReference>
<dbReference type="InterPro" id="IPR002083">
    <property type="entry name" value="MATH/TRAF_dom"/>
</dbReference>
<sequence length="306" mass="35474">MSQEKSKRFNVLYISQTDVNNFKYKYTIEKFPLRPEKTGEKIISPTFVIGGKKKSEWCLHIYPNGGEEESKEYVSVYLVLLKPDKAKAKYRFSILNDKEEEKNVKFATESEDFVNNDKGLAFSHFVKRDFLLNESNDLLVNGCLVIFCEAEIIYLKSENYDNLEIIDFKSENHDNLDTSINVTTPQSKLSLDYGNMFDSSLFYDCVIKVEDTEIQVHKAVLAARSPGFYNIFNSTSDQSQTNIIEIKDFNVGVVRKMLKYIYKDEVSDIRDMENEMFEIANKYELHRLKAISEQSMCNSLSVENVL</sequence>
<proteinExistence type="predicted"/>
<dbReference type="PROSITE" id="PS50144">
    <property type="entry name" value="MATH"/>
    <property type="match status" value="1"/>
</dbReference>
<dbReference type="SUPFAM" id="SSF54695">
    <property type="entry name" value="POZ domain"/>
    <property type="match status" value="1"/>
</dbReference>
<dbReference type="SMART" id="SM00225">
    <property type="entry name" value="BTB"/>
    <property type="match status" value="1"/>
</dbReference>
<protein>
    <submittedName>
        <fullName evidence="4">BTB domain-containing protein</fullName>
    </submittedName>
</protein>
<keyword evidence="3" id="KW-1185">Reference proteome</keyword>
<feature type="domain" description="BTB" evidence="1">
    <location>
        <begin position="203"/>
        <end position="270"/>
    </location>
</feature>
<dbReference type="PANTHER" id="PTHR24413">
    <property type="entry name" value="SPECKLE-TYPE POZ PROTEIN"/>
    <property type="match status" value="1"/>
</dbReference>
<dbReference type="InterPro" id="IPR008974">
    <property type="entry name" value="TRAF-like"/>
</dbReference>
<feature type="domain" description="MATH" evidence="2">
    <location>
        <begin position="21"/>
        <end position="150"/>
    </location>
</feature>
<evidence type="ECO:0000313" key="3">
    <source>
        <dbReference type="Proteomes" id="UP000046392"/>
    </source>
</evidence>
<dbReference type="WBParaSite" id="SPAL_0001111800.1">
    <property type="protein sequence ID" value="SPAL_0001111800.1"/>
    <property type="gene ID" value="SPAL_0001111800"/>
</dbReference>